<dbReference type="CDD" id="cd13777">
    <property type="entry name" value="Aar2_N"/>
    <property type="match status" value="1"/>
</dbReference>
<evidence type="ECO:0000256" key="2">
    <source>
        <dbReference type="SAM" id="MobiDB-lite"/>
    </source>
</evidence>
<organism evidence="5 6">
    <name type="scientific">Coniosporium apollinis</name>
    <dbReference type="NCBI Taxonomy" id="61459"/>
    <lineage>
        <taxon>Eukaryota</taxon>
        <taxon>Fungi</taxon>
        <taxon>Dikarya</taxon>
        <taxon>Ascomycota</taxon>
        <taxon>Pezizomycotina</taxon>
        <taxon>Dothideomycetes</taxon>
        <taxon>Dothideomycetes incertae sedis</taxon>
        <taxon>Coniosporium</taxon>
    </lineage>
</organism>
<dbReference type="PANTHER" id="PTHR12689">
    <property type="entry name" value="A1 CISTRON SPLICING FACTOR AAR2-RELATED"/>
    <property type="match status" value="1"/>
</dbReference>
<sequence length="453" mass="50603">MEDTTNQAIVLLLNLPHPCLGGINLLSFTTTPRFYGIKNLPPGWHFVFTSSTSSLSVRHGAWFHVKGPSSAPPSSSAAPSPPELFIKKWDSATETLLPETSPTALLHWRANLGSIYRDGLTPYRQSATQDRDEEETNDWARLTDCITPALLTRITGETPDHWSLTSASSAKVDIDDIPGLPSSSAAGPLAEKELGFLPIDLKQTWRAGATGRERTHAAQDRSWYLSSLITTYCREDENEVLGELQFCFLMVLTLNNHSCLEQWKRVLGLLFTCISAVGQRPGFFVRAIQTLQLQLRHCGDVEGGLFDLREEGAGLLRGLVRRFRKGLEEVEGVGKVDVVDELEELEEYLREEFGWEFEGEFVRRGMLELEDGERVEMEMSGYEEDDESGEYAPMVVELTPAQASALDVGDAGTLSLPERLHKVKRESKSESEESEEAEESEDEQDLDDMDARF</sequence>
<feature type="compositionally biased region" description="Acidic residues" evidence="2">
    <location>
        <begin position="432"/>
        <end position="453"/>
    </location>
</feature>
<dbReference type="InterPro" id="IPR007946">
    <property type="entry name" value="AAR2"/>
</dbReference>
<dbReference type="InterPro" id="IPR038514">
    <property type="entry name" value="AAR2_C_sf"/>
</dbReference>
<dbReference type="Proteomes" id="UP001172684">
    <property type="component" value="Unassembled WGS sequence"/>
</dbReference>
<dbReference type="EMBL" id="JAPDRL010000051">
    <property type="protein sequence ID" value="KAJ9662240.1"/>
    <property type="molecule type" value="Genomic_DNA"/>
</dbReference>
<protein>
    <submittedName>
        <fullName evidence="5">Uncharacterized protein</fullName>
    </submittedName>
</protein>
<dbReference type="Pfam" id="PF20981">
    <property type="entry name" value="AAR2_1st"/>
    <property type="match status" value="1"/>
</dbReference>
<dbReference type="InterPro" id="IPR033648">
    <property type="entry name" value="AAR2_C"/>
</dbReference>
<dbReference type="Gene3D" id="1.25.40.550">
    <property type="entry name" value="Aar2, C-terminal domain-like"/>
    <property type="match status" value="1"/>
</dbReference>
<evidence type="ECO:0000256" key="1">
    <source>
        <dbReference type="ARBA" id="ARBA00006281"/>
    </source>
</evidence>
<name>A0ABQ9NNI5_9PEZI</name>
<dbReference type="Gene3D" id="2.60.34.20">
    <property type="match status" value="1"/>
</dbReference>
<dbReference type="InterPro" id="IPR038516">
    <property type="entry name" value="AAR2_N_sf"/>
</dbReference>
<reference evidence="5" key="1">
    <citation type="submission" date="2022-10" db="EMBL/GenBank/DDBJ databases">
        <title>Culturing micro-colonial fungi from biological soil crusts in the Mojave desert and describing Neophaeococcomyces mojavensis, and introducing the new genera and species Taxawa tesnikishii.</title>
        <authorList>
            <person name="Kurbessoian T."/>
            <person name="Stajich J.E."/>
        </authorList>
    </citation>
    <scope>NUCLEOTIDE SEQUENCE</scope>
    <source>
        <strain evidence="5">TK_1</strain>
    </source>
</reference>
<feature type="domain" description="AAR2 N-terminal" evidence="4">
    <location>
        <begin position="7"/>
        <end position="156"/>
    </location>
</feature>
<evidence type="ECO:0000313" key="5">
    <source>
        <dbReference type="EMBL" id="KAJ9662240.1"/>
    </source>
</evidence>
<gene>
    <name evidence="5" type="ORF">H2201_006170</name>
</gene>
<dbReference type="InterPro" id="IPR033647">
    <property type="entry name" value="Aar2_N"/>
</dbReference>
<accession>A0ABQ9NNI5</accession>
<comment type="caution">
    <text evidence="5">The sequence shown here is derived from an EMBL/GenBank/DDBJ whole genome shotgun (WGS) entry which is preliminary data.</text>
</comment>
<dbReference type="Pfam" id="PF05282">
    <property type="entry name" value="AAR2"/>
    <property type="match status" value="1"/>
</dbReference>
<feature type="domain" description="AAR2 C-terminal" evidence="3">
    <location>
        <begin position="196"/>
        <end position="358"/>
    </location>
</feature>
<dbReference type="CDD" id="cd13778">
    <property type="entry name" value="Aar2_C"/>
    <property type="match status" value="1"/>
</dbReference>
<evidence type="ECO:0000313" key="6">
    <source>
        <dbReference type="Proteomes" id="UP001172684"/>
    </source>
</evidence>
<keyword evidence="6" id="KW-1185">Reference proteome</keyword>
<proteinExistence type="inferred from homology"/>
<feature type="region of interest" description="Disordered" evidence="2">
    <location>
        <begin position="417"/>
        <end position="453"/>
    </location>
</feature>
<evidence type="ECO:0000259" key="4">
    <source>
        <dbReference type="Pfam" id="PF20981"/>
    </source>
</evidence>
<comment type="similarity">
    <text evidence="1">Belongs to the AAR2 family.</text>
</comment>
<evidence type="ECO:0000259" key="3">
    <source>
        <dbReference type="Pfam" id="PF05282"/>
    </source>
</evidence>
<dbReference type="PANTHER" id="PTHR12689:SF4">
    <property type="entry name" value="PROTEIN AAR2 HOMOLOG"/>
    <property type="match status" value="1"/>
</dbReference>